<reference evidence="2" key="1">
    <citation type="submission" date="2017-02" db="EMBL/GenBank/DDBJ databases">
        <title>Delving into the versatile metabolic prowess of the omnipresent phylum Bacteroidetes.</title>
        <authorList>
            <person name="Nobu M.K."/>
            <person name="Mei R."/>
            <person name="Narihiro T."/>
            <person name="Kuroda K."/>
            <person name="Liu W.-T."/>
        </authorList>
    </citation>
    <scope>NUCLEOTIDE SEQUENCE</scope>
    <source>
        <strain evidence="2">ADurb.Bin276</strain>
    </source>
</reference>
<dbReference type="SUPFAM" id="SSF56524">
    <property type="entry name" value="Oxidoreductase molybdopterin-binding domain"/>
    <property type="match status" value="1"/>
</dbReference>
<dbReference type="CDD" id="cd00321">
    <property type="entry name" value="SO_family_Moco"/>
    <property type="match status" value="1"/>
</dbReference>
<dbReference type="GO" id="GO:0020037">
    <property type="term" value="F:heme binding"/>
    <property type="evidence" value="ECO:0007669"/>
    <property type="project" value="TreeGrafter"/>
</dbReference>
<protein>
    <submittedName>
        <fullName evidence="2">TMAO/DMSO reductase</fullName>
    </submittedName>
</protein>
<dbReference type="InterPro" id="IPR036374">
    <property type="entry name" value="OxRdtase_Mopterin-bd_sf"/>
</dbReference>
<dbReference type="PANTHER" id="PTHR19372">
    <property type="entry name" value="SULFITE REDUCTASE"/>
    <property type="match status" value="1"/>
</dbReference>
<dbReference type="PANTHER" id="PTHR19372:SF7">
    <property type="entry name" value="SULFITE OXIDASE, MITOCHONDRIAL"/>
    <property type="match status" value="1"/>
</dbReference>
<sequence length="201" mass="22602">MKHLIYIIVVLGLLLGGLNFSILAQEKQILAPDTPDEEIMHMNPQMVDPSQLPLDSIEDLNVTGTVQTIDLVTWRLHINGKAVTKELSLTYDDLLQMEMITKKSILICPGFFVDYAEWTGIPLQTFLKQAGVEIYERIRVASGDGYSTSFTREEIEKNTIFLALKVNGVTLPPEHGFPVRIVADGIYGGQWVKWVDTIEIQ</sequence>
<dbReference type="GO" id="GO:0006790">
    <property type="term" value="P:sulfur compound metabolic process"/>
    <property type="evidence" value="ECO:0007669"/>
    <property type="project" value="TreeGrafter"/>
</dbReference>
<gene>
    <name evidence="2" type="ORF">BWY41_00326</name>
</gene>
<dbReference type="InterPro" id="IPR000572">
    <property type="entry name" value="OxRdtase_Mopterin-bd_dom"/>
</dbReference>
<dbReference type="AlphaFoldDB" id="A0A1V5T327"/>
<organism evidence="2">
    <name type="scientific">Candidatus Atribacter allofermentans</name>
    <dbReference type="NCBI Taxonomy" id="1852833"/>
    <lineage>
        <taxon>Bacteria</taxon>
        <taxon>Pseudomonadati</taxon>
        <taxon>Atribacterota</taxon>
        <taxon>Atribacteria</taxon>
        <taxon>Atribacterales</taxon>
        <taxon>Atribacteraceae</taxon>
        <taxon>Atribacter</taxon>
    </lineage>
</organism>
<dbReference type="EMBL" id="MWBQ01000023">
    <property type="protein sequence ID" value="OQA61169.1"/>
    <property type="molecule type" value="Genomic_DNA"/>
</dbReference>
<name>A0A1V5T327_9BACT</name>
<accession>A0A1V5T327</accession>
<dbReference type="GO" id="GO:0043546">
    <property type="term" value="F:molybdopterin cofactor binding"/>
    <property type="evidence" value="ECO:0007669"/>
    <property type="project" value="TreeGrafter"/>
</dbReference>
<dbReference type="Gene3D" id="3.90.420.10">
    <property type="entry name" value="Oxidoreductase, molybdopterin-binding domain"/>
    <property type="match status" value="1"/>
</dbReference>
<dbReference type="Pfam" id="PF00174">
    <property type="entry name" value="Oxidored_molyb"/>
    <property type="match status" value="1"/>
</dbReference>
<proteinExistence type="predicted"/>
<evidence type="ECO:0000259" key="1">
    <source>
        <dbReference type="Pfam" id="PF00174"/>
    </source>
</evidence>
<evidence type="ECO:0000313" key="2">
    <source>
        <dbReference type="EMBL" id="OQA61169.1"/>
    </source>
</evidence>
<dbReference type="Proteomes" id="UP000485569">
    <property type="component" value="Unassembled WGS sequence"/>
</dbReference>
<feature type="domain" description="Oxidoreductase molybdopterin-binding" evidence="1">
    <location>
        <begin position="64"/>
        <end position="200"/>
    </location>
</feature>
<dbReference type="GO" id="GO:0008482">
    <property type="term" value="F:sulfite oxidase activity"/>
    <property type="evidence" value="ECO:0007669"/>
    <property type="project" value="TreeGrafter"/>
</dbReference>
<comment type="caution">
    <text evidence="2">The sequence shown here is derived from an EMBL/GenBank/DDBJ whole genome shotgun (WGS) entry which is preliminary data.</text>
</comment>